<dbReference type="Gene3D" id="2.60.40.1260">
    <property type="entry name" value="Lamin Tail domain"/>
    <property type="match status" value="1"/>
</dbReference>
<dbReference type="SUPFAM" id="SSF74853">
    <property type="entry name" value="Lamin A/C globular tail domain"/>
    <property type="match status" value="1"/>
</dbReference>
<name>A0A5S4FCL3_9ACTN</name>
<sequence>MLPWSSVQRGRAAWCTPGHHLECQQNVVLRQPSVMGGRLTCAPSPYVQRTRRCDLSSPPIIAAVATAATLLLPALPAHAAPSIEIVKIYFDSPGSNRGGNPSVNGEYTDIRNNTTRTVRIGGWTVQDASNHRCLLAPNFTLAAGKSVRLRSGQGTNTSKTLYWGYGP</sequence>
<feature type="domain" description="LTD" evidence="1">
    <location>
        <begin position="77"/>
        <end position="163"/>
    </location>
</feature>
<evidence type="ECO:0000313" key="3">
    <source>
        <dbReference type="Proteomes" id="UP000309128"/>
    </source>
</evidence>
<gene>
    <name evidence="2" type="ORF">ETD86_26025</name>
</gene>
<dbReference type="EMBL" id="VCKY01000094">
    <property type="protein sequence ID" value="TMR15893.1"/>
    <property type="molecule type" value="Genomic_DNA"/>
</dbReference>
<protein>
    <submittedName>
        <fullName evidence="2">Lamin tail domain-containing protein</fullName>
    </submittedName>
</protein>
<accession>A0A5S4FCL3</accession>
<reference evidence="2 3" key="1">
    <citation type="submission" date="2019-05" db="EMBL/GenBank/DDBJ databases">
        <title>Draft genome sequence of Nonomuraea turkmeniaca DSM 43926.</title>
        <authorList>
            <person name="Saricaoglu S."/>
            <person name="Isik K."/>
        </authorList>
    </citation>
    <scope>NUCLEOTIDE SEQUENCE [LARGE SCALE GENOMIC DNA]</scope>
    <source>
        <strain evidence="2 3">DSM 43926</strain>
    </source>
</reference>
<dbReference type="InterPro" id="IPR036415">
    <property type="entry name" value="Lamin_tail_dom_sf"/>
</dbReference>
<dbReference type="InterPro" id="IPR001322">
    <property type="entry name" value="Lamin_tail_dom"/>
</dbReference>
<evidence type="ECO:0000313" key="2">
    <source>
        <dbReference type="EMBL" id="TMR15893.1"/>
    </source>
</evidence>
<dbReference type="OrthoDB" id="3828227at2"/>
<proteinExistence type="predicted"/>
<organism evidence="2 3">
    <name type="scientific">Nonomuraea turkmeniaca</name>
    <dbReference type="NCBI Taxonomy" id="103838"/>
    <lineage>
        <taxon>Bacteria</taxon>
        <taxon>Bacillati</taxon>
        <taxon>Actinomycetota</taxon>
        <taxon>Actinomycetes</taxon>
        <taxon>Streptosporangiales</taxon>
        <taxon>Streptosporangiaceae</taxon>
        <taxon>Nonomuraea</taxon>
    </lineage>
</organism>
<dbReference type="Pfam" id="PF00932">
    <property type="entry name" value="LTD"/>
    <property type="match status" value="1"/>
</dbReference>
<dbReference type="Proteomes" id="UP000309128">
    <property type="component" value="Unassembled WGS sequence"/>
</dbReference>
<comment type="caution">
    <text evidence="2">The sequence shown here is derived from an EMBL/GenBank/DDBJ whole genome shotgun (WGS) entry which is preliminary data.</text>
</comment>
<keyword evidence="3" id="KW-1185">Reference proteome</keyword>
<dbReference type="AlphaFoldDB" id="A0A5S4FCL3"/>
<evidence type="ECO:0000259" key="1">
    <source>
        <dbReference type="Pfam" id="PF00932"/>
    </source>
</evidence>